<evidence type="ECO:0000313" key="5">
    <source>
        <dbReference type="EMBL" id="URA09753.1"/>
    </source>
</evidence>
<organism evidence="5 6">
    <name type="scientific">Thermospira aquatica</name>
    <dbReference type="NCBI Taxonomy" id="2828656"/>
    <lineage>
        <taxon>Bacteria</taxon>
        <taxon>Pseudomonadati</taxon>
        <taxon>Spirochaetota</taxon>
        <taxon>Spirochaetia</taxon>
        <taxon>Brevinematales</taxon>
        <taxon>Thermospiraceae</taxon>
        <taxon>Thermospira</taxon>
    </lineage>
</organism>
<keyword evidence="6" id="KW-1185">Reference proteome</keyword>
<reference evidence="5" key="2">
    <citation type="submission" date="2022-06" db="EMBL/GenBank/DDBJ databases">
        <title>Thermospira aquatica gen. nov., sp. nov.</title>
        <authorList>
            <person name="Ben Ali Gam Z."/>
            <person name="Labat M."/>
        </authorList>
    </citation>
    <scope>NUCLEOTIDE SEQUENCE</scope>
    <source>
        <strain evidence="5">F1F22</strain>
    </source>
</reference>
<keyword evidence="3 5" id="KW-0067">ATP-binding</keyword>
<dbReference type="PANTHER" id="PTHR45772">
    <property type="entry name" value="CONSERVED COMPONENT OF ABC TRANSPORTER FOR NATURAL AMINO ACIDS-RELATED"/>
    <property type="match status" value="1"/>
</dbReference>
<dbReference type="GO" id="GO:0005886">
    <property type="term" value="C:plasma membrane"/>
    <property type="evidence" value="ECO:0007669"/>
    <property type="project" value="TreeGrafter"/>
</dbReference>
<dbReference type="EMBL" id="CP073355">
    <property type="protein sequence ID" value="URA09753.1"/>
    <property type="molecule type" value="Genomic_DNA"/>
</dbReference>
<dbReference type="Pfam" id="PF00005">
    <property type="entry name" value="ABC_tran"/>
    <property type="match status" value="1"/>
</dbReference>
<dbReference type="GO" id="GO:0042941">
    <property type="term" value="P:D-alanine transmembrane transport"/>
    <property type="evidence" value="ECO:0007669"/>
    <property type="project" value="TreeGrafter"/>
</dbReference>
<evidence type="ECO:0000256" key="2">
    <source>
        <dbReference type="ARBA" id="ARBA00022741"/>
    </source>
</evidence>
<dbReference type="GO" id="GO:1903805">
    <property type="term" value="P:L-valine import across plasma membrane"/>
    <property type="evidence" value="ECO:0007669"/>
    <property type="project" value="TreeGrafter"/>
</dbReference>
<dbReference type="InterPro" id="IPR027417">
    <property type="entry name" value="P-loop_NTPase"/>
</dbReference>
<dbReference type="InterPro" id="IPR051120">
    <property type="entry name" value="ABC_AA/LPS_Transport"/>
</dbReference>
<evidence type="ECO:0000313" key="6">
    <source>
        <dbReference type="Proteomes" id="UP001056539"/>
    </source>
</evidence>
<dbReference type="GO" id="GO:1903806">
    <property type="term" value="P:L-isoleucine import across plasma membrane"/>
    <property type="evidence" value="ECO:0007669"/>
    <property type="project" value="TreeGrafter"/>
</dbReference>
<dbReference type="SUPFAM" id="SSF52540">
    <property type="entry name" value="P-loop containing nucleoside triphosphate hydrolases"/>
    <property type="match status" value="1"/>
</dbReference>
<dbReference type="FunFam" id="3.40.50.300:FF:000421">
    <property type="entry name" value="Branched-chain amino acid ABC transporter ATP-binding protein"/>
    <property type="match status" value="1"/>
</dbReference>
<dbReference type="GO" id="GO:0015188">
    <property type="term" value="F:L-isoleucine transmembrane transporter activity"/>
    <property type="evidence" value="ECO:0007669"/>
    <property type="project" value="TreeGrafter"/>
</dbReference>
<evidence type="ECO:0000256" key="3">
    <source>
        <dbReference type="ARBA" id="ARBA00022840"/>
    </source>
</evidence>
<gene>
    <name evidence="5" type="ORF">KDW03_09735</name>
</gene>
<dbReference type="Gene3D" id="3.40.50.300">
    <property type="entry name" value="P-loop containing nucleotide triphosphate hydrolases"/>
    <property type="match status" value="1"/>
</dbReference>
<dbReference type="AlphaFoldDB" id="A0AAX3BCC7"/>
<dbReference type="Pfam" id="PF12399">
    <property type="entry name" value="BCA_ABC_TP_C"/>
    <property type="match status" value="1"/>
</dbReference>
<reference evidence="5" key="1">
    <citation type="submission" date="2021-04" db="EMBL/GenBank/DDBJ databases">
        <authorList>
            <person name="Postec A."/>
        </authorList>
    </citation>
    <scope>NUCLEOTIDE SEQUENCE</scope>
    <source>
        <strain evidence="5">F1F22</strain>
    </source>
</reference>
<dbReference type="KEGG" id="taqu:KDW03_09735"/>
<evidence type="ECO:0000259" key="4">
    <source>
        <dbReference type="SMART" id="SM00382"/>
    </source>
</evidence>
<dbReference type="GO" id="GO:0015192">
    <property type="term" value="F:L-phenylalanine transmembrane transporter activity"/>
    <property type="evidence" value="ECO:0007669"/>
    <property type="project" value="TreeGrafter"/>
</dbReference>
<dbReference type="PANTHER" id="PTHR45772:SF7">
    <property type="entry name" value="AMINO ACID ABC TRANSPORTER ATP-BINDING PROTEIN"/>
    <property type="match status" value="1"/>
</dbReference>
<dbReference type="CDD" id="cd03219">
    <property type="entry name" value="ABC_Mj1267_LivG_branched"/>
    <property type="match status" value="1"/>
</dbReference>
<feature type="domain" description="AAA+ ATPase" evidence="4">
    <location>
        <begin position="29"/>
        <end position="234"/>
    </location>
</feature>
<dbReference type="InterPro" id="IPR003439">
    <property type="entry name" value="ABC_transporter-like_ATP-bd"/>
</dbReference>
<dbReference type="GO" id="GO:0005304">
    <property type="term" value="F:L-valine transmembrane transporter activity"/>
    <property type="evidence" value="ECO:0007669"/>
    <property type="project" value="TreeGrafter"/>
</dbReference>
<proteinExistence type="predicted"/>
<dbReference type="SMART" id="SM00382">
    <property type="entry name" value="AAA"/>
    <property type="match status" value="1"/>
</dbReference>
<dbReference type="Proteomes" id="UP001056539">
    <property type="component" value="Chromosome"/>
</dbReference>
<accession>A0AAX3BCC7</accession>
<keyword evidence="2" id="KW-0547">Nucleotide-binding</keyword>
<dbReference type="InterPro" id="IPR032823">
    <property type="entry name" value="BCA_ABC_TP_C"/>
</dbReference>
<protein>
    <submittedName>
        <fullName evidence="5">ABC transporter ATP-binding protein</fullName>
    </submittedName>
</protein>
<keyword evidence="1" id="KW-0813">Transport</keyword>
<dbReference type="GO" id="GO:0005524">
    <property type="term" value="F:ATP binding"/>
    <property type="evidence" value="ECO:0007669"/>
    <property type="project" value="UniProtKB-KW"/>
</dbReference>
<dbReference type="InterPro" id="IPR003593">
    <property type="entry name" value="AAA+_ATPase"/>
</dbReference>
<sequence>MNKLLYTSCLRKEFGGLVAVNDVDFQVEAGSITGLIGPNGAGKTTLFNMITGMEEPTEGYVFFQGMDITGEPAYKIARLGIGRTFQNIRLFRELTVFENVMIGRHFKGTHPFKGPLGLLNALYALINSRREERDIYENAWKWLEFVGIDRYHAEFPGNLPYGVQRKVEIARAMAMEPKLLFLDEPAAGMNPVETEELMALIRRIRNLGITVVLIEHDMKLVMNICDCITVLNYGQKIAEGTPQEIQSHPQVIEAYLGREA</sequence>
<dbReference type="GO" id="GO:0015808">
    <property type="term" value="P:L-alanine transport"/>
    <property type="evidence" value="ECO:0007669"/>
    <property type="project" value="TreeGrafter"/>
</dbReference>
<evidence type="ECO:0000256" key="1">
    <source>
        <dbReference type="ARBA" id="ARBA00022448"/>
    </source>
</evidence>
<name>A0AAX3BCC7_9SPIR</name>
<dbReference type="GO" id="GO:0016887">
    <property type="term" value="F:ATP hydrolysis activity"/>
    <property type="evidence" value="ECO:0007669"/>
    <property type="project" value="InterPro"/>
</dbReference>
<dbReference type="RefSeq" id="WP_271434887.1">
    <property type="nucleotide sequence ID" value="NZ_CP073355.1"/>
</dbReference>